<dbReference type="RefSeq" id="WP_218101270.1">
    <property type="nucleotide sequence ID" value="NZ_CAJVCE010000016.1"/>
</dbReference>
<name>A0ABM8VNL8_9BACL</name>
<organism evidence="1 2">
    <name type="scientific">Paenibacillus allorhizosphaerae</name>
    <dbReference type="NCBI Taxonomy" id="2849866"/>
    <lineage>
        <taxon>Bacteria</taxon>
        <taxon>Bacillati</taxon>
        <taxon>Bacillota</taxon>
        <taxon>Bacilli</taxon>
        <taxon>Bacillales</taxon>
        <taxon>Paenibacillaceae</taxon>
        <taxon>Paenibacillus</taxon>
    </lineage>
</organism>
<sequence length="381" mass="44966">MNTEELRQASNLLLEQYWILQEEQPKDFELVRTHESLLRTWFRERLGYDLIVHRKIFARLEKIPARGSDNMALDPDVFKTPMDYTVLFALLSFLESRYDLTFLISEFLEELRIIIGEEDHLFLEKHRNRLSIIRVFKYAIKTGILINRDGDIDTFEKEVLFKVPSVARYFLRPFPCEVQEGLENPSLWAHLPEEDIKQRVYRLLLLEPALLFSEMAPEEVQYVKRNASFIAKDILEYTPFRFELYAEGAMLIRSDPEGSMARDYPSDSSLSDVALHLAERLKEYYLDHSLHPDHAGLVMMSTLEWRRHLLNLKKEYGTYWKKEYAVDLTDNKLVEEITKYLESWNMVQRPDAHSVRLSPTIVRVTGKIVDKGEPKNELETD</sequence>
<dbReference type="Proteomes" id="UP000730618">
    <property type="component" value="Unassembled WGS sequence"/>
</dbReference>
<dbReference type="Pfam" id="PF09661">
    <property type="entry name" value="DUF2398"/>
    <property type="match status" value="1"/>
</dbReference>
<proteinExistence type="predicted"/>
<gene>
    <name evidence="1" type="ORF">PAECIP111802_05021</name>
</gene>
<comment type="caution">
    <text evidence="1">The sequence shown here is derived from an EMBL/GenBank/DDBJ whole genome shotgun (WGS) entry which is preliminary data.</text>
</comment>
<evidence type="ECO:0000313" key="2">
    <source>
        <dbReference type="Proteomes" id="UP000730618"/>
    </source>
</evidence>
<dbReference type="EMBL" id="CAJVCE010000016">
    <property type="protein sequence ID" value="CAG7651667.1"/>
    <property type="molecule type" value="Genomic_DNA"/>
</dbReference>
<dbReference type="InterPro" id="IPR013494">
    <property type="entry name" value="CHP02678"/>
</dbReference>
<dbReference type="NCBIfam" id="TIGR02678">
    <property type="entry name" value="TIGR02678 family protein"/>
    <property type="match status" value="1"/>
</dbReference>
<evidence type="ECO:0008006" key="3">
    <source>
        <dbReference type="Google" id="ProtNLM"/>
    </source>
</evidence>
<evidence type="ECO:0000313" key="1">
    <source>
        <dbReference type="EMBL" id="CAG7651667.1"/>
    </source>
</evidence>
<accession>A0ABM8VNL8</accession>
<keyword evidence="2" id="KW-1185">Reference proteome</keyword>
<protein>
    <recommendedName>
        <fullName evidence="3">TIGR02678 family protein</fullName>
    </recommendedName>
</protein>
<reference evidence="1 2" key="1">
    <citation type="submission" date="2021-06" db="EMBL/GenBank/DDBJ databases">
        <authorList>
            <person name="Criscuolo A."/>
        </authorList>
    </citation>
    <scope>NUCLEOTIDE SEQUENCE [LARGE SCALE GENOMIC DNA]</scope>
    <source>
        <strain evidence="2">CIP 111802</strain>
    </source>
</reference>